<reference evidence="2" key="1">
    <citation type="submission" date="2020-11" db="EMBL/GenBank/DDBJ databases">
        <authorList>
            <consortium name="DOE Joint Genome Institute"/>
            <person name="Ahrendt S."/>
            <person name="Riley R."/>
            <person name="Andreopoulos W."/>
            <person name="Labutti K."/>
            <person name="Pangilinan J."/>
            <person name="Ruiz-Duenas F.J."/>
            <person name="Barrasa J.M."/>
            <person name="Sanchez-Garcia M."/>
            <person name="Camarero S."/>
            <person name="Miyauchi S."/>
            <person name="Serrano A."/>
            <person name="Linde D."/>
            <person name="Babiker R."/>
            <person name="Drula E."/>
            <person name="Ayuso-Fernandez I."/>
            <person name="Pacheco R."/>
            <person name="Padilla G."/>
            <person name="Ferreira P."/>
            <person name="Barriuso J."/>
            <person name="Kellner H."/>
            <person name="Castanera R."/>
            <person name="Alfaro M."/>
            <person name="Ramirez L."/>
            <person name="Pisabarro A.G."/>
            <person name="Kuo A."/>
            <person name="Tritt A."/>
            <person name="Lipzen A."/>
            <person name="He G."/>
            <person name="Yan M."/>
            <person name="Ng V."/>
            <person name="Cullen D."/>
            <person name="Martin F."/>
            <person name="Rosso M.-N."/>
            <person name="Henrissat B."/>
            <person name="Hibbett D."/>
            <person name="Martinez A.T."/>
            <person name="Grigoriev I.V."/>
        </authorList>
    </citation>
    <scope>NUCLEOTIDE SEQUENCE</scope>
    <source>
        <strain evidence="2">CIRM-BRFM 674</strain>
    </source>
</reference>
<comment type="caution">
    <text evidence="2">The sequence shown here is derived from an EMBL/GenBank/DDBJ whole genome shotgun (WGS) entry which is preliminary data.</text>
</comment>
<name>A0A9P6CPI0_9AGAR</name>
<sequence>MSVTTFISLPEDLHIRILAELNGKSIVRCAMTCKTLYETLRNSLVLEYRIQLYFDGLEDAGTSTSSVASLISNLRHYREACSMQKWSRFIDTFAFSSRYKSHHLYKFGGGAISVTNGDRLETVWLPNGRTGKGLVTIEHKLSTDGVAVFCMDPTQDVMAILECVYREDPGAYDGYIHELRIFIRTLSTNTDHPLANMGVLDIPDVVKIQNPKLEVSHNTLVLWTCDYMPRVLIWDWKTGQRLRNLNLNAPESYGHIHDFGLLGSSDFAFLTRPAGFGSIEIYRLKHDAHLATLHFPSYSRGTTVTSVNITSYSNPVHVHQAPYGPFIVDTEEQIYAFEVYYKYSSSKTGFRHFSMTMYAHQRIFMKYCTHEAAWDQPAVDVPWEEWGPANTAIDKSYPSYGPRPIHGQRILCTTRPDHYIEMKDFTLGAVLAADDAPWMFSLEERKLAGRLIRYTKIYADEVPIFANDLEGRLPYVSYLFIEHPIGDISHYLMIMMCEEGIKPDDDDVVKRNRMYIYSPLAL</sequence>
<accession>A0A9P6CPI0</accession>
<gene>
    <name evidence="2" type="ORF">BDN70DRAFT_924891</name>
</gene>
<evidence type="ECO:0000259" key="1">
    <source>
        <dbReference type="PROSITE" id="PS50181"/>
    </source>
</evidence>
<dbReference type="Proteomes" id="UP000807469">
    <property type="component" value="Unassembled WGS sequence"/>
</dbReference>
<dbReference type="OrthoDB" id="2745718at2759"/>
<protein>
    <recommendedName>
        <fullName evidence="1">F-box domain-containing protein</fullName>
    </recommendedName>
</protein>
<evidence type="ECO:0000313" key="2">
    <source>
        <dbReference type="EMBL" id="KAF9473962.1"/>
    </source>
</evidence>
<dbReference type="EMBL" id="MU155405">
    <property type="protein sequence ID" value="KAF9473962.1"/>
    <property type="molecule type" value="Genomic_DNA"/>
</dbReference>
<evidence type="ECO:0000313" key="3">
    <source>
        <dbReference type="Proteomes" id="UP000807469"/>
    </source>
</evidence>
<dbReference type="Pfam" id="PF00646">
    <property type="entry name" value="F-box"/>
    <property type="match status" value="1"/>
</dbReference>
<dbReference type="PROSITE" id="PS50181">
    <property type="entry name" value="FBOX"/>
    <property type="match status" value="1"/>
</dbReference>
<organism evidence="2 3">
    <name type="scientific">Pholiota conissans</name>
    <dbReference type="NCBI Taxonomy" id="109636"/>
    <lineage>
        <taxon>Eukaryota</taxon>
        <taxon>Fungi</taxon>
        <taxon>Dikarya</taxon>
        <taxon>Basidiomycota</taxon>
        <taxon>Agaricomycotina</taxon>
        <taxon>Agaricomycetes</taxon>
        <taxon>Agaricomycetidae</taxon>
        <taxon>Agaricales</taxon>
        <taxon>Agaricineae</taxon>
        <taxon>Strophariaceae</taxon>
        <taxon>Pholiota</taxon>
    </lineage>
</organism>
<proteinExistence type="predicted"/>
<keyword evidence="3" id="KW-1185">Reference proteome</keyword>
<dbReference type="InterPro" id="IPR001810">
    <property type="entry name" value="F-box_dom"/>
</dbReference>
<dbReference type="AlphaFoldDB" id="A0A9P6CPI0"/>
<dbReference type="SUPFAM" id="SSF81383">
    <property type="entry name" value="F-box domain"/>
    <property type="match status" value="1"/>
</dbReference>
<dbReference type="CDD" id="cd09917">
    <property type="entry name" value="F-box_SF"/>
    <property type="match status" value="1"/>
</dbReference>
<feature type="domain" description="F-box" evidence="1">
    <location>
        <begin position="3"/>
        <end position="49"/>
    </location>
</feature>
<dbReference type="InterPro" id="IPR036047">
    <property type="entry name" value="F-box-like_dom_sf"/>
</dbReference>